<accession>A0ABR3MLQ5</accession>
<protein>
    <recommendedName>
        <fullName evidence="3">Secreted protein</fullName>
    </recommendedName>
</protein>
<dbReference type="EMBL" id="JAYMGO010000011">
    <property type="protein sequence ID" value="KAL1265537.1"/>
    <property type="molecule type" value="Genomic_DNA"/>
</dbReference>
<evidence type="ECO:0000313" key="1">
    <source>
        <dbReference type="EMBL" id="KAL1265537.1"/>
    </source>
</evidence>
<dbReference type="Proteomes" id="UP001558613">
    <property type="component" value="Unassembled WGS sequence"/>
</dbReference>
<name>A0ABR3MLQ5_9TELE</name>
<reference evidence="1 2" key="1">
    <citation type="submission" date="2023-09" db="EMBL/GenBank/DDBJ databases">
        <authorList>
            <person name="Wang M."/>
        </authorList>
    </citation>
    <scope>NUCLEOTIDE SEQUENCE [LARGE SCALE GENOMIC DNA]</scope>
    <source>
        <strain evidence="1">GT-2023</strain>
        <tissue evidence="1">Liver</tissue>
    </source>
</reference>
<gene>
    <name evidence="1" type="ORF">QQF64_003564</name>
</gene>
<keyword evidence="2" id="KW-1185">Reference proteome</keyword>
<evidence type="ECO:0000313" key="2">
    <source>
        <dbReference type="Proteomes" id="UP001558613"/>
    </source>
</evidence>
<sequence length="96" mass="10537">MITYLSTATSITALFNCRDSVRMCPQESMKIKRKSVSACYCALALIQEVITARGAQQRHGQRAVGHLSRPSAAAACWEFMLFAFNAATVDPHTQTV</sequence>
<organism evidence="1 2">
    <name type="scientific">Cirrhinus molitorella</name>
    <name type="common">mud carp</name>
    <dbReference type="NCBI Taxonomy" id="172907"/>
    <lineage>
        <taxon>Eukaryota</taxon>
        <taxon>Metazoa</taxon>
        <taxon>Chordata</taxon>
        <taxon>Craniata</taxon>
        <taxon>Vertebrata</taxon>
        <taxon>Euteleostomi</taxon>
        <taxon>Actinopterygii</taxon>
        <taxon>Neopterygii</taxon>
        <taxon>Teleostei</taxon>
        <taxon>Ostariophysi</taxon>
        <taxon>Cypriniformes</taxon>
        <taxon>Cyprinidae</taxon>
        <taxon>Labeoninae</taxon>
        <taxon>Labeonini</taxon>
        <taxon>Cirrhinus</taxon>
    </lineage>
</organism>
<proteinExistence type="predicted"/>
<comment type="caution">
    <text evidence="1">The sequence shown here is derived from an EMBL/GenBank/DDBJ whole genome shotgun (WGS) entry which is preliminary data.</text>
</comment>
<evidence type="ECO:0008006" key="3">
    <source>
        <dbReference type="Google" id="ProtNLM"/>
    </source>
</evidence>